<keyword evidence="1" id="KW-1003">Cell membrane</keyword>
<sequence>MQLAHPHYLWLLLVLVPLIAWYIYKHRSLHPSLAISSTKPFAKLRTPLRAWLIHLVFLLQLATIACVIVILARPQTRDSWNTSSVEGTDIVLALDISTSMLARDFKPDRFEAAKEVAAKFVSGREGDNIGLVIFAAESFTSLPMTTDRSMIANYINDIKMGMLQDGTAIGDGLATSINRIKEGKAKSKSIILLTDGSNNTGNVAPITASEIAKQLGIKVYTIGIGTNGTAPYPQENEFGRIVYTPLPVVIDEATLKTIAENTGGKYFRATGNNVLKDIFAEIDRLEKTKMDLRNFSSTEDDYMPWAIAALSLFGLAVLLRYTLLRTIP</sequence>
<dbReference type="Proteomes" id="UP000297635">
    <property type="component" value="Unassembled WGS sequence"/>
</dbReference>
<dbReference type="Pfam" id="PF07584">
    <property type="entry name" value="BatA"/>
    <property type="match status" value="1"/>
</dbReference>
<dbReference type="RefSeq" id="WP_135472168.1">
    <property type="nucleotide sequence ID" value="NZ_CASCNC010000031.1"/>
</dbReference>
<evidence type="ECO:0000259" key="6">
    <source>
        <dbReference type="PROSITE" id="PS50234"/>
    </source>
</evidence>
<evidence type="ECO:0000256" key="5">
    <source>
        <dbReference type="SAM" id="Phobius"/>
    </source>
</evidence>
<evidence type="ECO:0000313" key="8">
    <source>
        <dbReference type="Proteomes" id="UP000297635"/>
    </source>
</evidence>
<evidence type="ECO:0000256" key="3">
    <source>
        <dbReference type="ARBA" id="ARBA00022989"/>
    </source>
</evidence>
<comment type="caution">
    <text evidence="7">The sequence shown here is derived from an EMBL/GenBank/DDBJ whole genome shotgun (WGS) entry which is preliminary data.</text>
</comment>
<gene>
    <name evidence="7" type="ORF">EZ315_11270</name>
</gene>
<dbReference type="Gene3D" id="3.40.50.410">
    <property type="entry name" value="von Willebrand factor, type A domain"/>
    <property type="match status" value="1"/>
</dbReference>
<dbReference type="PROSITE" id="PS50234">
    <property type="entry name" value="VWFA"/>
    <property type="match status" value="1"/>
</dbReference>
<evidence type="ECO:0000313" key="7">
    <source>
        <dbReference type="EMBL" id="TGG36431.1"/>
    </source>
</evidence>
<dbReference type="SMART" id="SM00327">
    <property type="entry name" value="VWA"/>
    <property type="match status" value="1"/>
</dbReference>
<dbReference type="Pfam" id="PF00092">
    <property type="entry name" value="VWA"/>
    <property type="match status" value="1"/>
</dbReference>
<reference evidence="7 8" key="1">
    <citation type="submission" date="2019-02" db="EMBL/GenBank/DDBJ databases">
        <title>Isolation and identification of novel species under the genus Muribaculum.</title>
        <authorList>
            <person name="Miyake S."/>
            <person name="Ding Y."/>
            <person name="Low A."/>
            <person name="Soh M."/>
            <person name="Seedorf H."/>
        </authorList>
    </citation>
    <scope>NUCLEOTIDE SEQUENCE [LARGE SCALE GENOMIC DNA]</scope>
    <source>
        <strain evidence="7 8">TLL-A3</strain>
    </source>
</reference>
<dbReference type="InterPro" id="IPR050768">
    <property type="entry name" value="UPF0353/GerABKA_families"/>
</dbReference>
<name>A0A4Z0V4K1_9BACT</name>
<dbReference type="InterPro" id="IPR036465">
    <property type="entry name" value="vWFA_dom_sf"/>
</dbReference>
<keyword evidence="3 5" id="KW-1133">Transmembrane helix</keyword>
<feature type="domain" description="VWFA" evidence="6">
    <location>
        <begin position="89"/>
        <end position="282"/>
    </location>
</feature>
<dbReference type="EMBL" id="SJSA01000002">
    <property type="protein sequence ID" value="TGG36431.1"/>
    <property type="molecule type" value="Genomic_DNA"/>
</dbReference>
<dbReference type="AlphaFoldDB" id="A0A4Z0V4K1"/>
<feature type="transmembrane region" description="Helical" evidence="5">
    <location>
        <begin position="51"/>
        <end position="72"/>
    </location>
</feature>
<organism evidence="7 8">
    <name type="scientific">Duncaniella freteri</name>
    <dbReference type="NCBI Taxonomy" id="2530391"/>
    <lineage>
        <taxon>Bacteria</taxon>
        <taxon>Pseudomonadati</taxon>
        <taxon>Bacteroidota</taxon>
        <taxon>Bacteroidia</taxon>
        <taxon>Bacteroidales</taxon>
        <taxon>Muribaculaceae</taxon>
        <taxon>Duncaniella</taxon>
    </lineage>
</organism>
<keyword evidence="8" id="KW-1185">Reference proteome</keyword>
<protein>
    <submittedName>
        <fullName evidence="7">VWA domain-containing protein</fullName>
    </submittedName>
</protein>
<keyword evidence="4 5" id="KW-0472">Membrane</keyword>
<dbReference type="PANTHER" id="PTHR22550:SF5">
    <property type="entry name" value="LEUCINE ZIPPER PROTEIN 4"/>
    <property type="match status" value="1"/>
</dbReference>
<dbReference type="SUPFAM" id="SSF53300">
    <property type="entry name" value="vWA-like"/>
    <property type="match status" value="1"/>
</dbReference>
<dbReference type="GeneID" id="82150369"/>
<dbReference type="InterPro" id="IPR024163">
    <property type="entry name" value="Aerotolerance_reg_N"/>
</dbReference>
<dbReference type="InterPro" id="IPR033881">
    <property type="entry name" value="vWA_BatA_type"/>
</dbReference>
<feature type="transmembrane region" description="Helical" evidence="5">
    <location>
        <begin position="6"/>
        <end position="24"/>
    </location>
</feature>
<evidence type="ECO:0000256" key="1">
    <source>
        <dbReference type="ARBA" id="ARBA00022475"/>
    </source>
</evidence>
<accession>A0A4Z0V4K1</accession>
<evidence type="ECO:0000256" key="4">
    <source>
        <dbReference type="ARBA" id="ARBA00023136"/>
    </source>
</evidence>
<dbReference type="InterPro" id="IPR002035">
    <property type="entry name" value="VWF_A"/>
</dbReference>
<keyword evidence="2 5" id="KW-0812">Transmembrane</keyword>
<evidence type="ECO:0000256" key="2">
    <source>
        <dbReference type="ARBA" id="ARBA00022692"/>
    </source>
</evidence>
<proteinExistence type="predicted"/>
<feature type="transmembrane region" description="Helical" evidence="5">
    <location>
        <begin position="302"/>
        <end position="323"/>
    </location>
</feature>
<dbReference type="PANTHER" id="PTHR22550">
    <property type="entry name" value="SPORE GERMINATION PROTEIN"/>
    <property type="match status" value="1"/>
</dbReference>
<dbReference type="CDD" id="cd01467">
    <property type="entry name" value="vWA_BatA_type"/>
    <property type="match status" value="1"/>
</dbReference>